<evidence type="ECO:0000256" key="4">
    <source>
        <dbReference type="ARBA" id="ARBA00022692"/>
    </source>
</evidence>
<evidence type="ECO:0000256" key="1">
    <source>
        <dbReference type="ARBA" id="ARBA00004141"/>
    </source>
</evidence>
<evidence type="ECO:0000256" key="8">
    <source>
        <dbReference type="SAM" id="Phobius"/>
    </source>
</evidence>
<organism evidence="10 11">
    <name type="scientific">Rhizobium oryzicola</name>
    <dbReference type="NCBI Taxonomy" id="1232668"/>
    <lineage>
        <taxon>Bacteria</taxon>
        <taxon>Pseudomonadati</taxon>
        <taxon>Pseudomonadota</taxon>
        <taxon>Alphaproteobacteria</taxon>
        <taxon>Hyphomicrobiales</taxon>
        <taxon>Rhizobiaceae</taxon>
        <taxon>Rhizobium/Agrobacterium group</taxon>
        <taxon>Rhizobium</taxon>
    </lineage>
</organism>
<evidence type="ECO:0000256" key="7">
    <source>
        <dbReference type="SAM" id="MobiDB-lite"/>
    </source>
</evidence>
<dbReference type="Pfam" id="PF00535">
    <property type="entry name" value="Glycos_transf_2"/>
    <property type="match status" value="1"/>
</dbReference>
<keyword evidence="6 8" id="KW-0472">Membrane</keyword>
<feature type="transmembrane region" description="Helical" evidence="8">
    <location>
        <begin position="275"/>
        <end position="300"/>
    </location>
</feature>
<protein>
    <submittedName>
        <fullName evidence="10">Glycosyltransferase family 2 protein</fullName>
        <ecNumber evidence="10">2.4.-.-</ecNumber>
    </submittedName>
</protein>
<accession>A0ABT8T4R7</accession>
<feature type="domain" description="Glycosyltransferase 2-like" evidence="9">
    <location>
        <begin position="18"/>
        <end position="179"/>
    </location>
</feature>
<dbReference type="CDD" id="cd04187">
    <property type="entry name" value="DPM1_like_bac"/>
    <property type="match status" value="1"/>
</dbReference>
<dbReference type="EMBL" id="JAUKWQ010000017">
    <property type="protein sequence ID" value="MDO1585586.1"/>
    <property type="molecule type" value="Genomic_DNA"/>
</dbReference>
<dbReference type="PANTHER" id="PTHR48090:SF1">
    <property type="entry name" value="PROPHAGE BACTOPRENOL GLUCOSYL TRANSFERASE HOMOLOG"/>
    <property type="match status" value="1"/>
</dbReference>
<keyword evidence="2 10" id="KW-0328">Glycosyltransferase</keyword>
<dbReference type="InterPro" id="IPR001173">
    <property type="entry name" value="Glyco_trans_2-like"/>
</dbReference>
<dbReference type="Proteomes" id="UP001169006">
    <property type="component" value="Unassembled WGS sequence"/>
</dbReference>
<keyword evidence="3 10" id="KW-0808">Transferase</keyword>
<comment type="subcellular location">
    <subcellularLocation>
        <location evidence="1">Membrane</location>
        <topology evidence="1">Multi-pass membrane protein</topology>
    </subcellularLocation>
</comment>
<evidence type="ECO:0000313" key="10">
    <source>
        <dbReference type="EMBL" id="MDO1585586.1"/>
    </source>
</evidence>
<dbReference type="InterPro" id="IPR050256">
    <property type="entry name" value="Glycosyltransferase_2"/>
</dbReference>
<dbReference type="PANTHER" id="PTHR48090">
    <property type="entry name" value="UNDECAPRENYL-PHOSPHATE 4-DEOXY-4-FORMAMIDO-L-ARABINOSE TRANSFERASE-RELATED"/>
    <property type="match status" value="1"/>
</dbReference>
<comment type="caution">
    <text evidence="10">The sequence shown here is derived from an EMBL/GenBank/DDBJ whole genome shotgun (WGS) entry which is preliminary data.</text>
</comment>
<feature type="region of interest" description="Disordered" evidence="7">
    <location>
        <begin position="325"/>
        <end position="346"/>
    </location>
</feature>
<evidence type="ECO:0000259" key="9">
    <source>
        <dbReference type="Pfam" id="PF00535"/>
    </source>
</evidence>
<gene>
    <name evidence="10" type="ORF">Q2T52_26155</name>
</gene>
<reference evidence="10" key="1">
    <citation type="journal article" date="2015" name="Int. J. Syst. Evol. Microbiol.">
        <title>Rhizobium oryzicola sp. nov., potential plant-growth-promoting endophytic bacteria isolated from rice roots.</title>
        <authorList>
            <person name="Zhang X.X."/>
            <person name="Gao J.S."/>
            <person name="Cao Y.H."/>
            <person name="Sheirdil R.A."/>
            <person name="Wang X.C."/>
            <person name="Zhang L."/>
        </authorList>
    </citation>
    <scope>NUCLEOTIDE SEQUENCE</scope>
    <source>
        <strain evidence="10">05753</strain>
    </source>
</reference>
<evidence type="ECO:0000256" key="2">
    <source>
        <dbReference type="ARBA" id="ARBA00022676"/>
    </source>
</evidence>
<keyword evidence="11" id="KW-1185">Reference proteome</keyword>
<name>A0ABT8T4R7_9HYPH</name>
<evidence type="ECO:0000256" key="6">
    <source>
        <dbReference type="ARBA" id="ARBA00023136"/>
    </source>
</evidence>
<dbReference type="InterPro" id="IPR029044">
    <property type="entry name" value="Nucleotide-diphossugar_trans"/>
</dbReference>
<dbReference type="EC" id="2.4.-.-" evidence="10"/>
<feature type="transmembrane region" description="Helical" evidence="8">
    <location>
        <begin position="242"/>
        <end position="263"/>
    </location>
</feature>
<dbReference type="GO" id="GO:0016757">
    <property type="term" value="F:glycosyltransferase activity"/>
    <property type="evidence" value="ECO:0007669"/>
    <property type="project" value="UniProtKB-KW"/>
</dbReference>
<evidence type="ECO:0000256" key="3">
    <source>
        <dbReference type="ARBA" id="ARBA00022679"/>
    </source>
</evidence>
<evidence type="ECO:0000313" key="11">
    <source>
        <dbReference type="Proteomes" id="UP001169006"/>
    </source>
</evidence>
<reference evidence="10" key="2">
    <citation type="submission" date="2023-07" db="EMBL/GenBank/DDBJ databases">
        <authorList>
            <person name="Sun H."/>
        </authorList>
    </citation>
    <scope>NUCLEOTIDE SEQUENCE</scope>
    <source>
        <strain evidence="10">05753</strain>
    </source>
</reference>
<feature type="compositionally biased region" description="Basic and acidic residues" evidence="7">
    <location>
        <begin position="326"/>
        <end position="346"/>
    </location>
</feature>
<proteinExistence type="predicted"/>
<dbReference type="SUPFAM" id="SSF53448">
    <property type="entry name" value="Nucleotide-diphospho-sugar transferases"/>
    <property type="match status" value="1"/>
</dbReference>
<dbReference type="RefSeq" id="WP_302079853.1">
    <property type="nucleotide sequence ID" value="NZ_JAUKWQ010000017.1"/>
</dbReference>
<evidence type="ECO:0000256" key="5">
    <source>
        <dbReference type="ARBA" id="ARBA00022989"/>
    </source>
</evidence>
<keyword evidence="5 8" id="KW-1133">Transmembrane helix</keyword>
<dbReference type="Gene3D" id="3.90.550.10">
    <property type="entry name" value="Spore Coat Polysaccharide Biosynthesis Protein SpsA, Chain A"/>
    <property type="match status" value="1"/>
</dbReference>
<sequence>MRISQIERDGRGGHALITILVPVYNEEEAVEIFLQEVRQHLPMLNLNYEFLFINDGSSDKTLTALLELRQQHNDLRIIDLSRNFGKEAAMTAGLQNAKGDAVIIMDVDLQEPPELIGQMIARWREGYDVVYGRRVRRDSDSSLKRLTASGFYTWFNRIADFKIPDDVGDFRLMDRAVVNALNALPERVRFMKGLFAWVGFRTYAIDFERRERQAGSSKFNYWRLWNFALDGITSFSTIPLRIWTYFGLGIAALAFIYGAFIIGRTLLFGVSVPGYASILTAILFLGGVQLIGLGVLGEYLGRVYMEVKQRPVYLASRIYGASSQLGDHEQAAPHSGRDDQERRAIG</sequence>
<keyword evidence="4 8" id="KW-0812">Transmembrane</keyword>